<proteinExistence type="predicted"/>
<keyword evidence="3" id="KW-1185">Reference proteome</keyword>
<dbReference type="AlphaFoldDB" id="A0A2G9NB74"/>
<protein>
    <submittedName>
        <fullName evidence="2">Uncharacterized protein</fullName>
    </submittedName>
</protein>
<gene>
    <name evidence="2" type="ORF">AB205_0019190</name>
</gene>
<evidence type="ECO:0000256" key="1">
    <source>
        <dbReference type="SAM" id="MobiDB-lite"/>
    </source>
</evidence>
<sequence length="136" mass="16105">MKMCFVFNCCSEGIFILSSKFLWPKNDNCPQLITNVSYYLKKKEISLCFNYTFCLIFIGEKRLRQQSKGPRTPQVTSLKLTLPQTPAQDHAHPTSWRKERWRKCATFQPHQVRFSLWKAKRQSHLAQTEHKDLLAR</sequence>
<dbReference type="Proteomes" id="UP000228934">
    <property type="component" value="Unassembled WGS sequence"/>
</dbReference>
<reference evidence="3" key="1">
    <citation type="journal article" date="2017" name="Nat. Commun.">
        <title>The North American bullfrog draft genome provides insight into hormonal regulation of long noncoding RNA.</title>
        <authorList>
            <person name="Hammond S.A."/>
            <person name="Warren R.L."/>
            <person name="Vandervalk B.P."/>
            <person name="Kucuk E."/>
            <person name="Khan H."/>
            <person name="Gibb E.A."/>
            <person name="Pandoh P."/>
            <person name="Kirk H."/>
            <person name="Zhao Y."/>
            <person name="Jones M."/>
            <person name="Mungall A.J."/>
            <person name="Coope R."/>
            <person name="Pleasance S."/>
            <person name="Moore R.A."/>
            <person name="Holt R.A."/>
            <person name="Round J.M."/>
            <person name="Ohora S."/>
            <person name="Walle B.V."/>
            <person name="Veldhoen N."/>
            <person name="Helbing C.C."/>
            <person name="Birol I."/>
        </authorList>
    </citation>
    <scope>NUCLEOTIDE SEQUENCE [LARGE SCALE GENOMIC DNA]</scope>
</reference>
<evidence type="ECO:0000313" key="2">
    <source>
        <dbReference type="EMBL" id="PIN88315.1"/>
    </source>
</evidence>
<accession>A0A2G9NB74</accession>
<organism evidence="2 3">
    <name type="scientific">Aquarana catesbeiana</name>
    <name type="common">American bullfrog</name>
    <name type="synonym">Rana catesbeiana</name>
    <dbReference type="NCBI Taxonomy" id="8400"/>
    <lineage>
        <taxon>Eukaryota</taxon>
        <taxon>Metazoa</taxon>
        <taxon>Chordata</taxon>
        <taxon>Craniata</taxon>
        <taxon>Vertebrata</taxon>
        <taxon>Euteleostomi</taxon>
        <taxon>Amphibia</taxon>
        <taxon>Batrachia</taxon>
        <taxon>Anura</taxon>
        <taxon>Neobatrachia</taxon>
        <taxon>Ranoidea</taxon>
        <taxon>Ranidae</taxon>
        <taxon>Aquarana</taxon>
    </lineage>
</organism>
<name>A0A2G9NB74_AQUCT</name>
<feature type="region of interest" description="Disordered" evidence="1">
    <location>
        <begin position="65"/>
        <end position="97"/>
    </location>
</feature>
<evidence type="ECO:0000313" key="3">
    <source>
        <dbReference type="Proteomes" id="UP000228934"/>
    </source>
</evidence>
<feature type="compositionally biased region" description="Polar residues" evidence="1">
    <location>
        <begin position="66"/>
        <end position="87"/>
    </location>
</feature>
<dbReference type="EMBL" id="KV923527">
    <property type="protein sequence ID" value="PIN88315.1"/>
    <property type="molecule type" value="Genomic_DNA"/>
</dbReference>